<name>A0A8S1HU44_9PELO</name>
<evidence type="ECO:0000259" key="1">
    <source>
        <dbReference type="PROSITE" id="PS51827"/>
    </source>
</evidence>
<evidence type="ECO:0000313" key="2">
    <source>
        <dbReference type="EMBL" id="CAD6198891.1"/>
    </source>
</evidence>
<dbReference type="InterPro" id="IPR057067">
    <property type="entry name" value="Paxt-1-like_C"/>
</dbReference>
<reference evidence="2" key="1">
    <citation type="submission" date="2020-10" db="EMBL/GenBank/DDBJ databases">
        <authorList>
            <person name="Kikuchi T."/>
        </authorList>
    </citation>
    <scope>NUCLEOTIDE SEQUENCE</scope>
    <source>
        <strain evidence="2">NKZ352</strain>
    </source>
</reference>
<keyword evidence="3" id="KW-1185">Reference proteome</keyword>
<sequence>MGKDEEIDAERKAWESEEAWQLRRAFLRAHFDDFPSNRLRCLSQLFVNIHVLGCEYSPSLMESIRELGAGISADVKKSSGAFVRASQAKKRVPVSNADLNSASNNNNHHPERTILHGKRVNEDFGNKNEPAMPMAPPAKVQVLDDDAKIKDFKVFLSQTGHHLSAVQMLNAAGGRLRIPWRTVRKGNEVAIEVDRFVAFQHKFSDGCTEIEDCALNAVIESFLSCEPSVSGKEILFGESGPSKCYLNSVNRSFSKIRSSIEKEKTFKGLTKVLEAVNITVAQRTKHLQGWSQQLDVCAGDVLLATRTLSKDECTRPKMLAIVDGIASRLCAAIGANGAAAVANTSDKFPYSLVLSTLL</sequence>
<feature type="domain" description="XRN2-binding (XTBD)" evidence="1">
    <location>
        <begin position="7"/>
        <end position="90"/>
    </location>
</feature>
<dbReference type="AlphaFoldDB" id="A0A8S1HU44"/>
<dbReference type="Proteomes" id="UP000835052">
    <property type="component" value="Unassembled WGS sequence"/>
</dbReference>
<accession>A0A8S1HU44</accession>
<dbReference type="Pfam" id="PF11952">
    <property type="entry name" value="XTBD"/>
    <property type="match status" value="1"/>
</dbReference>
<gene>
    <name evidence="2" type="ORF">CAUJ_LOCUS14796</name>
</gene>
<protein>
    <recommendedName>
        <fullName evidence="1">XRN2-binding (XTBD) domain-containing protein</fullName>
    </recommendedName>
</protein>
<dbReference type="PROSITE" id="PS51827">
    <property type="entry name" value="XTBD"/>
    <property type="match status" value="1"/>
</dbReference>
<dbReference type="InterPro" id="IPR021859">
    <property type="entry name" value="XTBD"/>
</dbReference>
<dbReference type="Pfam" id="PF24799">
    <property type="entry name" value="Paxt-1_C"/>
    <property type="match status" value="1"/>
</dbReference>
<dbReference type="PANTHER" id="PTHR48430">
    <property type="entry name" value="PARTNER OF XRN-2 PROTEIN 1"/>
    <property type="match status" value="1"/>
</dbReference>
<dbReference type="PANTHER" id="PTHR48430:SF1">
    <property type="entry name" value="PARTNER OF XRN-2 PROTEIN 1"/>
    <property type="match status" value="1"/>
</dbReference>
<evidence type="ECO:0000313" key="3">
    <source>
        <dbReference type="Proteomes" id="UP000835052"/>
    </source>
</evidence>
<comment type="caution">
    <text evidence="2">The sequence shown here is derived from an EMBL/GenBank/DDBJ whole genome shotgun (WGS) entry which is preliminary data.</text>
</comment>
<organism evidence="2 3">
    <name type="scientific">Caenorhabditis auriculariae</name>
    <dbReference type="NCBI Taxonomy" id="2777116"/>
    <lineage>
        <taxon>Eukaryota</taxon>
        <taxon>Metazoa</taxon>
        <taxon>Ecdysozoa</taxon>
        <taxon>Nematoda</taxon>
        <taxon>Chromadorea</taxon>
        <taxon>Rhabditida</taxon>
        <taxon>Rhabditina</taxon>
        <taxon>Rhabditomorpha</taxon>
        <taxon>Rhabditoidea</taxon>
        <taxon>Rhabditidae</taxon>
        <taxon>Peloderinae</taxon>
        <taxon>Caenorhabditis</taxon>
    </lineage>
</organism>
<dbReference type="OrthoDB" id="2359216at2759"/>
<dbReference type="EMBL" id="CAJGYM010000143">
    <property type="protein sequence ID" value="CAD6198891.1"/>
    <property type="molecule type" value="Genomic_DNA"/>
</dbReference>
<proteinExistence type="predicted"/>